<name>A0AAN6G8W8_9BASI</name>
<gene>
    <name evidence="3" type="ORF">OC842_005938</name>
</gene>
<dbReference type="Proteomes" id="UP001176521">
    <property type="component" value="Unassembled WGS sequence"/>
</dbReference>
<feature type="domain" description="Lipocalin/cytosolic fatty-acid binding" evidence="2">
    <location>
        <begin position="75"/>
        <end position="209"/>
    </location>
</feature>
<organism evidence="3 4">
    <name type="scientific">Tilletia horrida</name>
    <dbReference type="NCBI Taxonomy" id="155126"/>
    <lineage>
        <taxon>Eukaryota</taxon>
        <taxon>Fungi</taxon>
        <taxon>Dikarya</taxon>
        <taxon>Basidiomycota</taxon>
        <taxon>Ustilaginomycotina</taxon>
        <taxon>Exobasidiomycetes</taxon>
        <taxon>Tilletiales</taxon>
        <taxon>Tilletiaceae</taxon>
        <taxon>Tilletia</taxon>
    </lineage>
</organism>
<evidence type="ECO:0000313" key="4">
    <source>
        <dbReference type="Proteomes" id="UP001176521"/>
    </source>
</evidence>
<feature type="signal peptide" evidence="1">
    <location>
        <begin position="1"/>
        <end position="19"/>
    </location>
</feature>
<keyword evidence="1" id="KW-0732">Signal</keyword>
<dbReference type="EMBL" id="JAPDMQ010000470">
    <property type="protein sequence ID" value="KAK0524096.1"/>
    <property type="molecule type" value="Genomic_DNA"/>
</dbReference>
<sequence>MLFSTLASAFLTAFTLAAASPSPLIFGGSGSSDLPKYPPGISNATFDGKTKCTFPAPQSGFVPTKYVGTLDQPSVWYQLAASFQFFEIGCTCVYAKYGLYSNGSIAVNNFCLRNGSPSGVKGVAAPTPQFGAGTFNVNFGQPAGSCGSQAPNYIVNKYYTDSAGKYTAAIVGSSNFDGWFLLSKQRIVSRAQIDSYLKDIASLGYDLSKSYSITTQNDSCPAP</sequence>
<evidence type="ECO:0000256" key="1">
    <source>
        <dbReference type="SAM" id="SignalP"/>
    </source>
</evidence>
<dbReference type="PANTHER" id="PTHR10612">
    <property type="entry name" value="APOLIPOPROTEIN D"/>
    <property type="match status" value="1"/>
</dbReference>
<reference evidence="3" key="1">
    <citation type="journal article" date="2023" name="PhytoFront">
        <title>Draft Genome Resources of Seven Strains of Tilletia horrida, Causal Agent of Kernel Smut of Rice.</title>
        <authorList>
            <person name="Khanal S."/>
            <person name="Antony Babu S."/>
            <person name="Zhou X.G."/>
        </authorList>
    </citation>
    <scope>NUCLEOTIDE SEQUENCE</scope>
    <source>
        <strain evidence="3">TX3</strain>
    </source>
</reference>
<proteinExistence type="predicted"/>
<dbReference type="AlphaFoldDB" id="A0AAN6G8W8"/>
<comment type="caution">
    <text evidence="3">The sequence shown here is derived from an EMBL/GenBank/DDBJ whole genome shotgun (WGS) entry which is preliminary data.</text>
</comment>
<evidence type="ECO:0000259" key="2">
    <source>
        <dbReference type="Pfam" id="PF08212"/>
    </source>
</evidence>
<dbReference type="InterPro" id="IPR012674">
    <property type="entry name" value="Calycin"/>
</dbReference>
<dbReference type="GO" id="GO:0000302">
    <property type="term" value="P:response to reactive oxygen species"/>
    <property type="evidence" value="ECO:0007669"/>
    <property type="project" value="TreeGrafter"/>
</dbReference>
<protein>
    <recommendedName>
        <fullName evidence="2">Lipocalin/cytosolic fatty-acid binding domain-containing protein</fullName>
    </recommendedName>
</protein>
<feature type="chain" id="PRO_5042881810" description="Lipocalin/cytosolic fatty-acid binding domain-containing protein" evidence="1">
    <location>
        <begin position="20"/>
        <end position="223"/>
    </location>
</feature>
<evidence type="ECO:0000313" key="3">
    <source>
        <dbReference type="EMBL" id="KAK0524096.1"/>
    </source>
</evidence>
<dbReference type="PANTHER" id="PTHR10612:SF34">
    <property type="entry name" value="APOLIPOPROTEIN D"/>
    <property type="match status" value="1"/>
</dbReference>
<dbReference type="Pfam" id="PF08212">
    <property type="entry name" value="Lipocalin_2"/>
    <property type="match status" value="1"/>
</dbReference>
<dbReference type="Gene3D" id="2.40.128.20">
    <property type="match status" value="1"/>
</dbReference>
<accession>A0AAN6G8W8</accession>
<dbReference type="InterPro" id="IPR000566">
    <property type="entry name" value="Lipocln_cytosolic_FA-bd_dom"/>
</dbReference>
<dbReference type="SUPFAM" id="SSF50814">
    <property type="entry name" value="Lipocalins"/>
    <property type="match status" value="1"/>
</dbReference>
<keyword evidence="4" id="KW-1185">Reference proteome</keyword>
<dbReference type="GO" id="GO:0005737">
    <property type="term" value="C:cytoplasm"/>
    <property type="evidence" value="ECO:0007669"/>
    <property type="project" value="TreeGrafter"/>
</dbReference>
<dbReference type="GO" id="GO:0006629">
    <property type="term" value="P:lipid metabolic process"/>
    <property type="evidence" value="ECO:0007669"/>
    <property type="project" value="TreeGrafter"/>
</dbReference>